<reference evidence="1" key="1">
    <citation type="submission" date="2023-05" db="EMBL/GenBank/DDBJ databases">
        <title>Comparative genomics of Bacillaceae isolates and their secondary metabolite potential.</title>
        <authorList>
            <person name="Song L."/>
            <person name="Nielsen L.J."/>
            <person name="Mohite O."/>
            <person name="Xu X."/>
            <person name="Weber T."/>
            <person name="Kovacs A.T."/>
        </authorList>
    </citation>
    <scope>NUCLEOTIDE SEQUENCE</scope>
    <source>
        <strain evidence="1">XLM17</strain>
    </source>
</reference>
<keyword evidence="2" id="KW-1185">Reference proteome</keyword>
<organism evidence="1 2">
    <name type="scientific">Neobacillus novalis</name>
    <dbReference type="NCBI Taxonomy" id="220687"/>
    <lineage>
        <taxon>Bacteria</taxon>
        <taxon>Bacillati</taxon>
        <taxon>Bacillota</taxon>
        <taxon>Bacilli</taxon>
        <taxon>Bacillales</taxon>
        <taxon>Bacillaceae</taxon>
        <taxon>Neobacillus</taxon>
    </lineage>
</organism>
<dbReference type="RefSeq" id="WP_156482186.1">
    <property type="nucleotide sequence ID" value="NZ_CP126114.1"/>
</dbReference>
<evidence type="ECO:0000313" key="1">
    <source>
        <dbReference type="EMBL" id="WHY84698.1"/>
    </source>
</evidence>
<proteinExistence type="predicted"/>
<dbReference type="Proteomes" id="UP001178288">
    <property type="component" value="Chromosome"/>
</dbReference>
<dbReference type="KEGG" id="nnv:QNH39_18865"/>
<sequence>MTKQIDNKEIITFKTKDKVTVNIHGKPNLDILAKKMIDLYNQKINTSAS</sequence>
<dbReference type="AlphaFoldDB" id="A0AA95MMC9"/>
<dbReference type="EMBL" id="CP126114">
    <property type="protein sequence ID" value="WHY84698.1"/>
    <property type="molecule type" value="Genomic_DNA"/>
</dbReference>
<accession>A0AA95MMC9</accession>
<protein>
    <submittedName>
        <fullName evidence="1">Uncharacterized protein</fullName>
    </submittedName>
</protein>
<name>A0AA95MMC9_9BACI</name>
<evidence type="ECO:0000313" key="2">
    <source>
        <dbReference type="Proteomes" id="UP001178288"/>
    </source>
</evidence>
<gene>
    <name evidence="1" type="ORF">QNH39_18865</name>
</gene>